<dbReference type="InterPro" id="IPR015915">
    <property type="entry name" value="Kelch-typ_b-propeller"/>
</dbReference>
<sequence length="1655" mass="186344">MSEKDSLANQEIPAVIRALGTLALAAATAVVIKWFTSHENNEEKLLGDGEPNLQTQLEAIPHEDQCNSNGPNFLDATTAKNISVLKVSDEVEGISSSYPNDNEHGLKIKLFGNNCHCQESSLDTSNAEEKDGRVAKNNCADASSGTCEHMCSNKNNIAACHCDFFANDEHVRKTELSALFKGVNINDAWDLTSCYIQERHNESPCERLRSLGEHGNRLGTGKSSNIDEQIYDVTCKSKGSKVQSHGNVSPVQTQQQRNMGLQQEIFASDSDRTADGVLACFFTLNKNDSESETEKLVDTLQLENACNDQDCSRMVFSGQDSVCNCAETKNLNVSKCENHQSNDRILINCKELRDDLSTTAVAPLVVETMANDNCISNTDCFQNSITNDQMPYSINGDSMLSNDTDSYKDIWKTESYGTQDKRSLEYPPHNVLEYEIQEQTQAIFQNESSVSAPRQQLSNQGNNIEKTNSGTPLEIYCTEPIIKCISNKEDNCIEIAQIMPLYSSCTAQSVGPASNTTIQNIKTSLKINDTCRHNSKHVIHSSVEYSGTTTYHVKYSDNLDMEPTSLLEMTYAEICSTESRSMDYSVHIDKDLIINPSHEAECKNDASDVQMVEEKHEVNDSLAHYEVCSKLLDEKEKFNLNFETGCRDDAPDAEMEDIKNVDNAMLLEEEVKFKPRSETECRNDASDTEIIEVRHKYNETLFDEDKTYNHDVERECRNDASDKEILDLKRNINHILLNEDEHYNSSLKTEGRFINDRCNAETVEVKHDVNDIPFDGDEKYNPGSETECRNDTYDVEMVEVNQEVNNIPLDEDEKYNPGPDTEFGNYSCNAEMVAVKHDVDDIPFDGDEKYNSGPDTEFRNYSCNAEMVAVKHDINDIPFDGDEIYNPGPDKECRNDTYNAEKVVVNQEVNDIPLDEDVNYKLNLDPSKLENDTHSYKEILHSKFPSLTELFSNESTLSTIRTNSQDTDTNSKGHQINENKYHQEYPFSGFRDSPSPIQKVTSTAFSMQSHNLINDTEQPVEFSFTESSCREPAALKKTNLNAVLTAPKTREDNLEVKKNSQNLHSENNNLLVYMPGTFLNQQNQQTVKEEIYKNKKDFPLKLTKEMLGCNPDVVRLIPTEKTTLNDECSLTMNLCRPQTATPGFEQEKQSDSANNSNVTCEKPQNTPLSFSELKRLYSNIPQSFFHPTKKLSAVEEKHEKNAPEDNYVFTPDGKLPLVTKSCENIHDGISIQRPKLKNKTQSMLCLLTEYYSSTLHSSENGPIEEVSRGSFIRIPKGLQDIGEAVRFHLTLGNCLELLKLARKNSVPELLKAVYTVISDNYLHVLKNSAIYGQLSGSDRERILQLRMRGKPSLCVVEIKSIFGWNKTGQSIEETDTIQSKTQMYTLDMELNQWDTITSIPEEACLKGCSICSMHNYLFIAGGIQNSSGVSICSDKLFCYNPLTGIWSQLTSMNQARSQLKLIPVDGHLYAIGGQCLQTVERYDPRLNKWTFRSPLPKGSFAVAHEATECGGEIYISGGHLFYRLLKYSPNNDNWEECPFNASRGRSCDMVAVKNHLYRFDMQRDSTVNIFKYNTTAKIWTEYSAIFPASKMPFRCVVLNNTIYCLNRETTTQFADGDGKAVFEPVVLSNFPTRGLVGTPYPIVLSLPGPISQTSV</sequence>
<dbReference type="Gene3D" id="2.120.10.80">
    <property type="entry name" value="Kelch-type beta propeller"/>
    <property type="match status" value="1"/>
</dbReference>
<keyword evidence="5" id="KW-1185">Reference proteome</keyword>
<evidence type="ECO:0000313" key="5">
    <source>
        <dbReference type="Proteomes" id="UP001295444"/>
    </source>
</evidence>
<evidence type="ECO:0000256" key="2">
    <source>
        <dbReference type="ARBA" id="ARBA00022737"/>
    </source>
</evidence>
<accession>A0AAD1TC15</accession>
<dbReference type="SUPFAM" id="SSF117281">
    <property type="entry name" value="Kelch motif"/>
    <property type="match status" value="1"/>
</dbReference>
<dbReference type="InterPro" id="IPR006652">
    <property type="entry name" value="Kelch_1"/>
</dbReference>
<keyword evidence="1" id="KW-0880">Kelch repeat</keyword>
<reference evidence="4" key="1">
    <citation type="submission" date="2022-03" db="EMBL/GenBank/DDBJ databases">
        <authorList>
            <person name="Alioto T."/>
            <person name="Alioto T."/>
            <person name="Gomez Garrido J."/>
        </authorList>
    </citation>
    <scope>NUCLEOTIDE SEQUENCE</scope>
</reference>
<name>A0AAD1TC15_PELCU</name>
<dbReference type="EMBL" id="OW240922">
    <property type="protein sequence ID" value="CAH2322746.1"/>
    <property type="molecule type" value="Genomic_DNA"/>
</dbReference>
<dbReference type="PANTHER" id="PTHR45972:SF7">
    <property type="match status" value="1"/>
</dbReference>
<feature type="compositionally biased region" description="Polar residues" evidence="3">
    <location>
        <begin position="1151"/>
        <end position="1165"/>
    </location>
</feature>
<dbReference type="PANTHER" id="PTHR45972">
    <property type="entry name" value="BTB_2 DOMAIN-CONTAINING PROTEIN"/>
    <property type="match status" value="1"/>
</dbReference>
<feature type="region of interest" description="Disordered" evidence="3">
    <location>
        <begin position="1142"/>
        <end position="1165"/>
    </location>
</feature>
<dbReference type="InterPro" id="IPR052310">
    <property type="entry name" value="Kelch/BTB_domain_protein"/>
</dbReference>
<keyword evidence="2" id="KW-0677">Repeat</keyword>
<organism evidence="4 5">
    <name type="scientific">Pelobates cultripes</name>
    <name type="common">Western spadefoot toad</name>
    <dbReference type="NCBI Taxonomy" id="61616"/>
    <lineage>
        <taxon>Eukaryota</taxon>
        <taxon>Metazoa</taxon>
        <taxon>Chordata</taxon>
        <taxon>Craniata</taxon>
        <taxon>Vertebrata</taxon>
        <taxon>Euteleostomi</taxon>
        <taxon>Amphibia</taxon>
        <taxon>Batrachia</taxon>
        <taxon>Anura</taxon>
        <taxon>Pelobatoidea</taxon>
        <taxon>Pelobatidae</taxon>
        <taxon>Pelobates</taxon>
    </lineage>
</organism>
<dbReference type="Pfam" id="PF01344">
    <property type="entry name" value="Kelch_1"/>
    <property type="match status" value="2"/>
</dbReference>
<dbReference type="Proteomes" id="UP001295444">
    <property type="component" value="Chromosome 11"/>
</dbReference>
<protein>
    <submittedName>
        <fullName evidence="4">Kelch repeat and BTB domain-containing 11</fullName>
    </submittedName>
</protein>
<dbReference type="SMART" id="SM00612">
    <property type="entry name" value="Kelch"/>
    <property type="match status" value="3"/>
</dbReference>
<evidence type="ECO:0000256" key="1">
    <source>
        <dbReference type="ARBA" id="ARBA00022441"/>
    </source>
</evidence>
<evidence type="ECO:0000256" key="3">
    <source>
        <dbReference type="SAM" id="MobiDB-lite"/>
    </source>
</evidence>
<proteinExistence type="predicted"/>
<gene>
    <name evidence="4" type="ORF">PECUL_23A018285</name>
</gene>
<evidence type="ECO:0000313" key="4">
    <source>
        <dbReference type="EMBL" id="CAH2322746.1"/>
    </source>
</evidence>